<feature type="region of interest" description="Disordered" evidence="1">
    <location>
        <begin position="112"/>
        <end position="156"/>
    </location>
</feature>
<keyword evidence="3" id="KW-1185">Reference proteome</keyword>
<reference evidence="2 3" key="1">
    <citation type="journal article" date="2013" name="Nat. Genet.">
        <title>The genome of the hydatid tapeworm Echinococcus granulosus.</title>
        <authorList>
            <person name="Zheng H."/>
            <person name="Zhang W."/>
            <person name="Zhang L."/>
            <person name="Zhang Z."/>
            <person name="Li J."/>
            <person name="Lu G."/>
            <person name="Zhu Y."/>
            <person name="Wang Y."/>
            <person name="Huang Y."/>
            <person name="Liu J."/>
            <person name="Kang H."/>
            <person name="Chen J."/>
            <person name="Wang L."/>
            <person name="Chen A."/>
            <person name="Yu S."/>
            <person name="Gao Z."/>
            <person name="Jin L."/>
            <person name="Gu W."/>
            <person name="Wang Z."/>
            <person name="Zhao L."/>
            <person name="Shi B."/>
            <person name="Wen H."/>
            <person name="Lin R."/>
            <person name="Jones M.K."/>
            <person name="Brejova B."/>
            <person name="Vinar T."/>
            <person name="Zhao G."/>
            <person name="McManus D.P."/>
            <person name="Chen Z."/>
            <person name="Zhou Y."/>
            <person name="Wang S."/>
        </authorList>
    </citation>
    <scope>NUCLEOTIDE SEQUENCE [LARGE SCALE GENOMIC DNA]</scope>
</reference>
<comment type="caution">
    <text evidence="2">The sequence shown here is derived from an EMBL/GenBank/DDBJ whole genome shotgun (WGS) entry which is preliminary data.</text>
</comment>
<dbReference type="OrthoDB" id="6249236at2759"/>
<protein>
    <submittedName>
        <fullName evidence="2">Uncharacterized protein</fullName>
    </submittedName>
</protein>
<feature type="region of interest" description="Disordered" evidence="1">
    <location>
        <begin position="174"/>
        <end position="203"/>
    </location>
</feature>
<dbReference type="GeneID" id="36341383"/>
<evidence type="ECO:0000256" key="1">
    <source>
        <dbReference type="SAM" id="MobiDB-lite"/>
    </source>
</evidence>
<proteinExistence type="predicted"/>
<evidence type="ECO:0000313" key="3">
    <source>
        <dbReference type="Proteomes" id="UP000019149"/>
    </source>
</evidence>
<feature type="compositionally biased region" description="Low complexity" evidence="1">
    <location>
        <begin position="146"/>
        <end position="156"/>
    </location>
</feature>
<dbReference type="EMBL" id="APAU02000043">
    <property type="protein sequence ID" value="EUB59518.1"/>
    <property type="molecule type" value="Genomic_DNA"/>
</dbReference>
<feature type="region of interest" description="Disordered" evidence="1">
    <location>
        <begin position="241"/>
        <end position="309"/>
    </location>
</feature>
<gene>
    <name evidence="2" type="ORF">EGR_05668</name>
</gene>
<feature type="compositionally biased region" description="Polar residues" evidence="1">
    <location>
        <begin position="545"/>
        <end position="554"/>
    </location>
</feature>
<feature type="region of interest" description="Disordered" evidence="1">
    <location>
        <begin position="530"/>
        <end position="554"/>
    </location>
</feature>
<dbReference type="Proteomes" id="UP000019149">
    <property type="component" value="Unassembled WGS sequence"/>
</dbReference>
<dbReference type="KEGG" id="egl:EGR_05668"/>
<accession>W6UEN7</accession>
<feature type="region of interest" description="Disordered" evidence="1">
    <location>
        <begin position="55"/>
        <end position="74"/>
    </location>
</feature>
<sequence length="554" mass="59475">MGVSSLIPAPAISDDHPAPGFVSLNATRLESAFKQNKHCSIISDSLINGQEATFSTTKNPEGQAVGPDTSTYPHLLSQSTIVHPISRAPQQLPRDRANSVDNHVLRSLYSVGGESSSRGISSASSTSPIHPMVPPHTPQHSPMDNTSQATTSSASSRSNGLLYSLLVSADSRPPSCRLKQPLAPSSSSTSSTSEPKKHKLEDPTQWCVAGEEFKASFKRSNELPIISLDFNSIFDRGVEPNVANSVPRTPTLPDGNTSVHSISSSPIASTHSSSPGLSSPSSDSGLDEPLDLTPSRPPNEPMQLAKKTASPVQRNVSEFLRLAAEFVHSSNPLSMHWWDVYKATWHRLLILAIAEYRVDVVVVKSPHAFERLATGEPVLPWLNLPSDPSTLVPTREFSDRVINCINEVRNQNLAPKEYKILRNAVLFTATQPSKLAEVGAKTLQKALEAKMGCPMDNGTAGLALYSVTCALIAMETLPMAPIAGLFCGHLRGEASKDILSEKLRASIQNYSSPGESILVRLVCETPQPVSRENQAAPSAPRILTSGFTSIPPST</sequence>
<dbReference type="AlphaFoldDB" id="W6UEN7"/>
<dbReference type="RefSeq" id="XP_024350714.1">
    <property type="nucleotide sequence ID" value="XM_024494917.1"/>
</dbReference>
<dbReference type="CTD" id="36341383"/>
<organism evidence="2 3">
    <name type="scientific">Echinococcus granulosus</name>
    <name type="common">Hydatid tapeworm</name>
    <dbReference type="NCBI Taxonomy" id="6210"/>
    <lineage>
        <taxon>Eukaryota</taxon>
        <taxon>Metazoa</taxon>
        <taxon>Spiralia</taxon>
        <taxon>Lophotrochozoa</taxon>
        <taxon>Platyhelminthes</taxon>
        <taxon>Cestoda</taxon>
        <taxon>Eucestoda</taxon>
        <taxon>Cyclophyllidea</taxon>
        <taxon>Taeniidae</taxon>
        <taxon>Echinococcus</taxon>
        <taxon>Echinococcus granulosus group</taxon>
    </lineage>
</organism>
<feature type="compositionally biased region" description="Low complexity" evidence="1">
    <location>
        <begin position="112"/>
        <end position="127"/>
    </location>
</feature>
<evidence type="ECO:0000313" key="2">
    <source>
        <dbReference type="EMBL" id="EUB59518.1"/>
    </source>
</evidence>
<feature type="compositionally biased region" description="Low complexity" evidence="1">
    <location>
        <begin position="257"/>
        <end position="284"/>
    </location>
</feature>
<dbReference type="OMA" id="YKATWHR"/>
<name>W6UEN7_ECHGR</name>